<dbReference type="InterPro" id="IPR003594">
    <property type="entry name" value="HATPase_dom"/>
</dbReference>
<dbReference type="InterPro" id="IPR036890">
    <property type="entry name" value="HATPase_C_sf"/>
</dbReference>
<dbReference type="Pfam" id="PF02518">
    <property type="entry name" value="HATPase_c"/>
    <property type="match status" value="1"/>
</dbReference>
<dbReference type="CDD" id="cd16917">
    <property type="entry name" value="HATPase_UhpB-NarQ-NarX-like"/>
    <property type="match status" value="1"/>
</dbReference>
<gene>
    <name evidence="6" type="ORF">GCM10011591_21530</name>
</gene>
<dbReference type="GO" id="GO:0016020">
    <property type="term" value="C:membrane"/>
    <property type="evidence" value="ECO:0007669"/>
    <property type="project" value="InterPro"/>
</dbReference>
<dbReference type="InterPro" id="IPR050482">
    <property type="entry name" value="Sensor_HK_TwoCompSys"/>
</dbReference>
<dbReference type="PIRSF" id="PIRSF037434">
    <property type="entry name" value="STHK_ChrS"/>
    <property type="match status" value="1"/>
</dbReference>
<organism evidence="6 7">
    <name type="scientific">Nocardia camponoti</name>
    <dbReference type="NCBI Taxonomy" id="1616106"/>
    <lineage>
        <taxon>Bacteria</taxon>
        <taxon>Bacillati</taxon>
        <taxon>Actinomycetota</taxon>
        <taxon>Actinomycetes</taxon>
        <taxon>Mycobacteriales</taxon>
        <taxon>Nocardiaceae</taxon>
        <taxon>Nocardia</taxon>
    </lineage>
</organism>
<dbReference type="AlphaFoldDB" id="A0A917QHV5"/>
<feature type="transmembrane region" description="Helical" evidence="4">
    <location>
        <begin position="12"/>
        <end position="34"/>
    </location>
</feature>
<evidence type="ECO:0000256" key="4">
    <source>
        <dbReference type="SAM" id="Phobius"/>
    </source>
</evidence>
<evidence type="ECO:0000313" key="7">
    <source>
        <dbReference type="Proteomes" id="UP000612956"/>
    </source>
</evidence>
<dbReference type="InterPro" id="IPR005467">
    <property type="entry name" value="His_kinase_dom"/>
</dbReference>
<evidence type="ECO:0000256" key="3">
    <source>
        <dbReference type="ARBA" id="ARBA00023012"/>
    </source>
</evidence>
<feature type="transmembrane region" description="Helical" evidence="4">
    <location>
        <begin position="133"/>
        <end position="156"/>
    </location>
</feature>
<evidence type="ECO:0000256" key="1">
    <source>
        <dbReference type="ARBA" id="ARBA00022679"/>
    </source>
</evidence>
<name>A0A917QHV5_9NOCA</name>
<dbReference type="GO" id="GO:0046983">
    <property type="term" value="F:protein dimerization activity"/>
    <property type="evidence" value="ECO:0007669"/>
    <property type="project" value="InterPro"/>
</dbReference>
<reference evidence="6" key="2">
    <citation type="submission" date="2020-09" db="EMBL/GenBank/DDBJ databases">
        <authorList>
            <person name="Sun Q."/>
            <person name="Zhou Y."/>
        </authorList>
    </citation>
    <scope>NUCLEOTIDE SEQUENCE</scope>
    <source>
        <strain evidence="6">CGMCC 4.7278</strain>
    </source>
</reference>
<dbReference type="InterPro" id="IPR017205">
    <property type="entry name" value="Sig_transdc_His_kinase_ChrS"/>
</dbReference>
<comment type="caution">
    <text evidence="6">The sequence shown here is derived from an EMBL/GenBank/DDBJ whole genome shotgun (WGS) entry which is preliminary data.</text>
</comment>
<keyword evidence="3" id="KW-0902">Two-component regulatory system</keyword>
<feature type="domain" description="Histidine kinase" evidence="5">
    <location>
        <begin position="296"/>
        <end position="386"/>
    </location>
</feature>
<evidence type="ECO:0000313" key="6">
    <source>
        <dbReference type="EMBL" id="GGK49747.1"/>
    </source>
</evidence>
<dbReference type="Gene3D" id="3.30.565.10">
    <property type="entry name" value="Histidine kinase-like ATPase, C-terminal domain"/>
    <property type="match status" value="1"/>
</dbReference>
<reference evidence="6" key="1">
    <citation type="journal article" date="2014" name="Int. J. Syst. Evol. Microbiol.">
        <title>Complete genome sequence of Corynebacterium casei LMG S-19264T (=DSM 44701T), isolated from a smear-ripened cheese.</title>
        <authorList>
            <consortium name="US DOE Joint Genome Institute (JGI-PGF)"/>
            <person name="Walter F."/>
            <person name="Albersmeier A."/>
            <person name="Kalinowski J."/>
            <person name="Ruckert C."/>
        </authorList>
    </citation>
    <scope>NUCLEOTIDE SEQUENCE</scope>
    <source>
        <strain evidence="6">CGMCC 4.7278</strain>
    </source>
</reference>
<proteinExistence type="predicted"/>
<feature type="transmembrane region" description="Helical" evidence="4">
    <location>
        <begin position="72"/>
        <end position="102"/>
    </location>
</feature>
<dbReference type="GO" id="GO:0000155">
    <property type="term" value="F:phosphorelay sensor kinase activity"/>
    <property type="evidence" value="ECO:0007669"/>
    <property type="project" value="InterPro"/>
</dbReference>
<sequence length="388" mass="41840">MHSSRLTPVVTTMRWVLFGVMTVLAIVIAVRAVVTPDPHPIAVVVVTIVWLMTYFAGGQIMRWGNIAARRWWLVLLTVAWAVLVALTPEAVYLAFGLFFLYLNLLDPPWNLLITGVVTATTIIAYAEHRGWSVGGILGPILGVVVALAGSYCYRLITDESRAYQTLIFDLLRTQDELGKQEQEAGRLAERERLAKEIHDTVAQGLSSIQLLLHAAEQAAPDHPAVDRIRLARETAADDLAETRRLIAELAPAALDGKSLSQALERICASARSPNLATQFVVDGDVGPLPMPVEAALVRIAQSAVANVVQHAAASQMRVTLTYDGAEVHLDVVDDGVGIPEDELLRPRSGSLGLVGMRSRVEERGGAMTVDSEPGHTAVTVTFPMGAAA</sequence>
<evidence type="ECO:0000256" key="2">
    <source>
        <dbReference type="ARBA" id="ARBA00022777"/>
    </source>
</evidence>
<keyword evidence="1" id="KW-0808">Transferase</keyword>
<dbReference type="SMART" id="SM00387">
    <property type="entry name" value="HATPase_c"/>
    <property type="match status" value="1"/>
</dbReference>
<keyword evidence="4" id="KW-0472">Membrane</keyword>
<dbReference type="Pfam" id="PF07730">
    <property type="entry name" value="HisKA_3"/>
    <property type="match status" value="1"/>
</dbReference>
<accession>A0A917QHV5</accession>
<feature type="transmembrane region" description="Helical" evidence="4">
    <location>
        <begin position="40"/>
        <end position="60"/>
    </location>
</feature>
<dbReference type="Proteomes" id="UP000612956">
    <property type="component" value="Unassembled WGS sequence"/>
</dbReference>
<dbReference type="PANTHER" id="PTHR24421:SF62">
    <property type="entry name" value="SENSORY TRANSDUCTION HISTIDINE KINASE"/>
    <property type="match status" value="1"/>
</dbReference>
<keyword evidence="7" id="KW-1185">Reference proteome</keyword>
<keyword evidence="4" id="KW-0812">Transmembrane</keyword>
<dbReference type="PANTHER" id="PTHR24421">
    <property type="entry name" value="NITRATE/NITRITE SENSOR PROTEIN NARX-RELATED"/>
    <property type="match status" value="1"/>
</dbReference>
<feature type="transmembrane region" description="Helical" evidence="4">
    <location>
        <begin position="108"/>
        <end position="126"/>
    </location>
</feature>
<protein>
    <submittedName>
        <fullName evidence="6">Two-component sensor histidine kinase</fullName>
    </submittedName>
</protein>
<keyword evidence="2 6" id="KW-0418">Kinase</keyword>
<dbReference type="RefSeq" id="WP_188828766.1">
    <property type="nucleotide sequence ID" value="NZ_BMMW01000002.1"/>
</dbReference>
<evidence type="ECO:0000259" key="5">
    <source>
        <dbReference type="PROSITE" id="PS50109"/>
    </source>
</evidence>
<dbReference type="SUPFAM" id="SSF55874">
    <property type="entry name" value="ATPase domain of HSP90 chaperone/DNA topoisomerase II/histidine kinase"/>
    <property type="match status" value="1"/>
</dbReference>
<dbReference type="EMBL" id="BMMW01000002">
    <property type="protein sequence ID" value="GGK49747.1"/>
    <property type="molecule type" value="Genomic_DNA"/>
</dbReference>
<keyword evidence="4" id="KW-1133">Transmembrane helix</keyword>
<dbReference type="Gene3D" id="1.20.5.1930">
    <property type="match status" value="1"/>
</dbReference>
<dbReference type="PROSITE" id="PS50109">
    <property type="entry name" value="HIS_KIN"/>
    <property type="match status" value="1"/>
</dbReference>
<dbReference type="InterPro" id="IPR011712">
    <property type="entry name" value="Sig_transdc_His_kin_sub3_dim/P"/>
</dbReference>